<name>A0AC34GDI5_9BILA</name>
<dbReference type="Proteomes" id="UP000887579">
    <property type="component" value="Unplaced"/>
</dbReference>
<dbReference type="WBParaSite" id="ES5_v2.g27550.t1">
    <property type="protein sequence ID" value="ES5_v2.g27550.t1"/>
    <property type="gene ID" value="ES5_v2.g27550"/>
</dbReference>
<organism evidence="1 2">
    <name type="scientific">Panagrolaimus sp. ES5</name>
    <dbReference type="NCBI Taxonomy" id="591445"/>
    <lineage>
        <taxon>Eukaryota</taxon>
        <taxon>Metazoa</taxon>
        <taxon>Ecdysozoa</taxon>
        <taxon>Nematoda</taxon>
        <taxon>Chromadorea</taxon>
        <taxon>Rhabditida</taxon>
        <taxon>Tylenchina</taxon>
        <taxon>Panagrolaimomorpha</taxon>
        <taxon>Panagrolaimoidea</taxon>
        <taxon>Panagrolaimidae</taxon>
        <taxon>Panagrolaimus</taxon>
    </lineage>
</organism>
<reference evidence="2" key="1">
    <citation type="submission" date="2022-11" db="UniProtKB">
        <authorList>
            <consortium name="WormBaseParasite"/>
        </authorList>
    </citation>
    <scope>IDENTIFICATION</scope>
</reference>
<protein>
    <submittedName>
        <fullName evidence="2">Uncharacterized protein</fullName>
    </submittedName>
</protein>
<accession>A0AC34GDI5</accession>
<evidence type="ECO:0000313" key="1">
    <source>
        <dbReference type="Proteomes" id="UP000887579"/>
    </source>
</evidence>
<evidence type="ECO:0000313" key="2">
    <source>
        <dbReference type="WBParaSite" id="ES5_v2.g27550.t1"/>
    </source>
</evidence>
<proteinExistence type="predicted"/>
<sequence length="205" mass="23537">MRLNSVIQEINFIADKFFPSRKKFEEVYGNLAQNVKEDSDKNTRISRNANIRETNYIGASMNDKSLNKTAANPSLTDIVPQTRHSADKINPEMISFHNSFHTSLNINSSNDENNVLQVPENAENANNEELPLPQQQQQRSTVVLKATAPNYRIYDFIDNQNGDENEQDEKNVARAYSNTMQALYKRRYRMNKEANKNNSGDAQIY</sequence>